<dbReference type="PANTHER" id="PTHR12599">
    <property type="entry name" value="PTERIN-4-ALPHA-CARBINOLAMINE DEHYDRATASE"/>
    <property type="match status" value="1"/>
</dbReference>
<evidence type="ECO:0000256" key="4">
    <source>
        <dbReference type="ARBA" id="ARBA00023239"/>
    </source>
</evidence>
<dbReference type="InterPro" id="IPR001533">
    <property type="entry name" value="Pterin_deHydtase"/>
</dbReference>
<dbReference type="Proteomes" id="UP000198418">
    <property type="component" value="Unassembled WGS sequence"/>
</dbReference>
<dbReference type="RefSeq" id="WP_088521532.1">
    <property type="nucleotide sequence ID" value="NZ_FYDG01000008.1"/>
</dbReference>
<accession>A0A212RVS5</accession>
<comment type="similarity">
    <text evidence="2">Belongs to the pterin-4-alpha-carbinolamine dehydratase family.</text>
</comment>
<sequence>MRIPEGWSGDESRIARRYDFAGFPQALAFMVEVGLYCEREDHHPEWKNIYNKIWVELATHDAGKVTDKDLALAAHMDAAFAGRREA</sequence>
<comment type="catalytic activity">
    <reaction evidence="1">
        <text>(4aS,6R)-4a-hydroxy-L-erythro-5,6,7,8-tetrahydrobiopterin = (6R)-L-erythro-6,7-dihydrobiopterin + H2O</text>
        <dbReference type="Rhea" id="RHEA:11920"/>
        <dbReference type="ChEBI" id="CHEBI:15377"/>
        <dbReference type="ChEBI" id="CHEBI:15642"/>
        <dbReference type="ChEBI" id="CHEBI:43120"/>
        <dbReference type="EC" id="4.2.1.96"/>
    </reaction>
</comment>
<dbReference type="OrthoDB" id="9794987at2"/>
<keyword evidence="4" id="KW-0456">Lyase</keyword>
<protein>
    <recommendedName>
        <fullName evidence="3">4a-hydroxytetrahydrobiopterin dehydratase</fullName>
        <ecNumber evidence="3">4.2.1.96</ecNumber>
    </recommendedName>
</protein>
<dbReference type="Pfam" id="PF01329">
    <property type="entry name" value="Pterin_4a"/>
    <property type="match status" value="1"/>
</dbReference>
<dbReference type="SUPFAM" id="SSF55248">
    <property type="entry name" value="PCD-like"/>
    <property type="match status" value="1"/>
</dbReference>
<dbReference type="InterPro" id="IPR036428">
    <property type="entry name" value="PCD_sf"/>
</dbReference>
<dbReference type="GO" id="GO:0008124">
    <property type="term" value="F:4-alpha-hydroxytetrahydrobiopterin dehydratase activity"/>
    <property type="evidence" value="ECO:0007669"/>
    <property type="project" value="UniProtKB-EC"/>
</dbReference>
<dbReference type="EMBL" id="FYDG01000008">
    <property type="protein sequence ID" value="SNB76860.1"/>
    <property type="molecule type" value="Genomic_DNA"/>
</dbReference>
<dbReference type="AlphaFoldDB" id="A0A212RVS5"/>
<evidence type="ECO:0000256" key="1">
    <source>
        <dbReference type="ARBA" id="ARBA00001554"/>
    </source>
</evidence>
<name>A0A212RVS5_RHOAC</name>
<organism evidence="5 6">
    <name type="scientific">Rhodoblastus acidophilus</name>
    <name type="common">Rhodopseudomonas acidophila</name>
    <dbReference type="NCBI Taxonomy" id="1074"/>
    <lineage>
        <taxon>Bacteria</taxon>
        <taxon>Pseudomonadati</taxon>
        <taxon>Pseudomonadota</taxon>
        <taxon>Alphaproteobacteria</taxon>
        <taxon>Hyphomicrobiales</taxon>
        <taxon>Rhodoblastaceae</taxon>
        <taxon>Rhodoblastus</taxon>
    </lineage>
</organism>
<evidence type="ECO:0000313" key="6">
    <source>
        <dbReference type="Proteomes" id="UP000198418"/>
    </source>
</evidence>
<evidence type="ECO:0000313" key="5">
    <source>
        <dbReference type="EMBL" id="SNB76860.1"/>
    </source>
</evidence>
<keyword evidence="6" id="KW-1185">Reference proteome</keyword>
<gene>
    <name evidence="5" type="ORF">SAMN06265338_10835</name>
</gene>
<dbReference type="PANTHER" id="PTHR12599:SF0">
    <property type="entry name" value="PTERIN-4-ALPHA-CARBINOLAMINE DEHYDRATASE"/>
    <property type="match status" value="1"/>
</dbReference>
<evidence type="ECO:0000256" key="3">
    <source>
        <dbReference type="ARBA" id="ARBA00013252"/>
    </source>
</evidence>
<proteinExistence type="inferred from homology"/>
<dbReference type="GO" id="GO:0006729">
    <property type="term" value="P:tetrahydrobiopterin biosynthetic process"/>
    <property type="evidence" value="ECO:0007669"/>
    <property type="project" value="InterPro"/>
</dbReference>
<reference evidence="6" key="1">
    <citation type="submission" date="2017-06" db="EMBL/GenBank/DDBJ databases">
        <authorList>
            <person name="Varghese N."/>
            <person name="Submissions S."/>
        </authorList>
    </citation>
    <scope>NUCLEOTIDE SEQUENCE [LARGE SCALE GENOMIC DNA]</scope>
    <source>
        <strain evidence="6">DSM 137</strain>
    </source>
</reference>
<dbReference type="EC" id="4.2.1.96" evidence="3"/>
<evidence type="ECO:0000256" key="2">
    <source>
        <dbReference type="ARBA" id="ARBA00006472"/>
    </source>
</evidence>
<dbReference type="Gene3D" id="3.30.1360.20">
    <property type="entry name" value="Transcriptional coactivator/pterin dehydratase"/>
    <property type="match status" value="1"/>
</dbReference>